<dbReference type="OrthoDB" id="1153981at2"/>
<evidence type="ECO:0000313" key="2">
    <source>
        <dbReference type="Proteomes" id="UP000324358"/>
    </source>
</evidence>
<dbReference type="RefSeq" id="WP_066253284.1">
    <property type="nucleotide sequence ID" value="NZ_VSKL01000004.1"/>
</dbReference>
<name>A0A5D0QUE1_9FLAO</name>
<protein>
    <submittedName>
        <fullName evidence="1">DUF3857 domain-containing protein</fullName>
    </submittedName>
</protein>
<keyword evidence="2" id="KW-1185">Reference proteome</keyword>
<comment type="caution">
    <text evidence="1">The sequence shown here is derived from an EMBL/GenBank/DDBJ whole genome shotgun (WGS) entry which is preliminary data.</text>
</comment>
<dbReference type="Gene3D" id="2.60.120.1130">
    <property type="match status" value="1"/>
</dbReference>
<reference evidence="1 2" key="1">
    <citation type="submission" date="2019-08" db="EMBL/GenBank/DDBJ databases">
        <title>Genomes of Antarctic Bizionia species.</title>
        <authorList>
            <person name="Bowman J.P."/>
        </authorList>
    </citation>
    <scope>NUCLEOTIDE SEQUENCE [LARGE SCALE GENOMIC DNA]</scope>
    <source>
        <strain evidence="1 2">APA-1</strain>
    </source>
</reference>
<sequence length="721" mass="84490">MKIKLLLLCTFACTTLFFGQSKLEKEAQRFFWGENDTFKNTVDIPKKWENESAVIIYKNENYDFHKFGKRVEYKSSIRKRIKLLDQASVTEFSTFTYQKRFNSSKGVYVYNPSNVIVGIKIIKPDATETIIDIEKEAVEVDGETKVAMANLEIGDIIDYFYYSIEPFKSIEAFGFNPVEQTLSEEYPIMDYKLSFETENDFFINFNSYNGAPELKEIPTEKNNMRRYELIEKDIDKHKYERWFYPLVELPCYKFQVYFARSGKFEDRALAFLPEKEEIIKKTVSKEEILDFYEKYTPYGDLGSIERFVKENDFTSEREKVMAVYYFARHHFLTQYVDGIIVGEANILASPFITTRTVPYLFSNEKSFIRHFMAFLYESDYDYDVIVGKKRYDGHLDDLLLERNTNVIIKVNTEIPVYLEAFKIHSDANQFHHLLEGTDVYKLSASKKRLDEISTGKLPQSTYNDNESFKDITVTLNDDISGFKYQGVNKYKGYEKEDHQYDKLIFKDYVDEDYQKYGTELFIDKIRNKKTREKTSKELAALVEKLREKQSESLKKNIEAELDIPEVSDYTYAIKETGRYGFDTYFIYDESFIISDALIKKAGPNYILEVGKLIGGQVDLSDEERKRTENVHMNYPRSYNYNITLNIPEGYSVSGLDKLNKSVDNKTGAFISTASMSGNQLIITSTKQYKNNYEDHADWPLMMAFLDEAFQFTNEKILLKKD</sequence>
<accession>A0A5D0QUE1</accession>
<dbReference type="AlphaFoldDB" id="A0A5D0QUE1"/>
<proteinExistence type="predicted"/>
<gene>
    <name evidence="1" type="ORF">ES675_11075</name>
</gene>
<dbReference type="EMBL" id="VSKL01000004">
    <property type="protein sequence ID" value="TYB72301.1"/>
    <property type="molecule type" value="Genomic_DNA"/>
</dbReference>
<dbReference type="Proteomes" id="UP000324358">
    <property type="component" value="Unassembled WGS sequence"/>
</dbReference>
<evidence type="ECO:0000313" key="1">
    <source>
        <dbReference type="EMBL" id="TYB72301.1"/>
    </source>
</evidence>
<organism evidence="1 2">
    <name type="scientific">Bizionia algoritergicola</name>
    <dbReference type="NCBI Taxonomy" id="291187"/>
    <lineage>
        <taxon>Bacteria</taxon>
        <taxon>Pseudomonadati</taxon>
        <taxon>Bacteroidota</taxon>
        <taxon>Flavobacteriia</taxon>
        <taxon>Flavobacteriales</taxon>
        <taxon>Flavobacteriaceae</taxon>
        <taxon>Bizionia</taxon>
    </lineage>
</organism>